<reference evidence="7" key="1">
    <citation type="submission" date="2021-03" db="EMBL/GenBank/DDBJ databases">
        <title>Actinotalea soli sp. nov., isolated from soil.</title>
        <authorList>
            <person name="Ping W."/>
            <person name="Zhang J."/>
        </authorList>
    </citation>
    <scope>NUCLEOTIDE SEQUENCE</scope>
    <source>
        <strain evidence="7">BY-33</strain>
    </source>
</reference>
<feature type="domain" description="Integral membrane bound transporter" evidence="6">
    <location>
        <begin position="35"/>
        <end position="157"/>
    </location>
</feature>
<evidence type="ECO:0000256" key="5">
    <source>
        <dbReference type="SAM" id="Phobius"/>
    </source>
</evidence>
<dbReference type="Pfam" id="PF13515">
    <property type="entry name" value="FUSC_2"/>
    <property type="match status" value="1"/>
</dbReference>
<gene>
    <name evidence="7" type="ORF">J4G33_16260</name>
</gene>
<dbReference type="RefSeq" id="WP_208057054.1">
    <property type="nucleotide sequence ID" value="NZ_JAGEMK010000012.1"/>
</dbReference>
<dbReference type="GO" id="GO:0016020">
    <property type="term" value="C:membrane"/>
    <property type="evidence" value="ECO:0007669"/>
    <property type="project" value="UniProtKB-SubCell"/>
</dbReference>
<feature type="transmembrane region" description="Helical" evidence="5">
    <location>
        <begin position="95"/>
        <end position="113"/>
    </location>
</feature>
<comment type="caution">
    <text evidence="7">The sequence shown here is derived from an EMBL/GenBank/DDBJ whole genome shotgun (WGS) entry which is preliminary data.</text>
</comment>
<sequence>MTSARVVARARVRQGWARVRRAFVPVLLASAAAGLAWAIAHHVLGHPYPFFAPVSAWVALGFTADRQLRRVAELAIGVAVGVLLGDLLVHVIGSGAVQIAVVLAVAGLVARFIDRGALLATQAGVQAIVIVGLPAAQSGGPVDRWVDALVGGGVALVAAALWPQDPRRRIRSLAEEGIHEITEVVSLLGRGLTRGDEEDVEEALVRGRASQPVLDQWRSEAANARQNARVSPANRRHRGELGDLETAAVRADRAMRNARVLARRCAMLVRDGHEVDRLAELALELSTACHELSDARGAGAVPTQARERLAAVARASDPWEVSRDDWQVQGVVLLLRSLVVDLLEVAGTEPGVARGLLPDI</sequence>
<feature type="transmembrane region" description="Helical" evidence="5">
    <location>
        <begin position="120"/>
        <end position="139"/>
    </location>
</feature>
<organism evidence="7 8">
    <name type="scientific">Actinotalea soli</name>
    <dbReference type="NCBI Taxonomy" id="2819234"/>
    <lineage>
        <taxon>Bacteria</taxon>
        <taxon>Bacillati</taxon>
        <taxon>Actinomycetota</taxon>
        <taxon>Actinomycetes</taxon>
        <taxon>Micrococcales</taxon>
        <taxon>Cellulomonadaceae</taxon>
        <taxon>Actinotalea</taxon>
    </lineage>
</organism>
<evidence type="ECO:0000259" key="6">
    <source>
        <dbReference type="Pfam" id="PF13515"/>
    </source>
</evidence>
<evidence type="ECO:0000313" key="7">
    <source>
        <dbReference type="EMBL" id="MBO1753364.1"/>
    </source>
</evidence>
<dbReference type="AlphaFoldDB" id="A0A939LWC0"/>
<keyword evidence="3 5" id="KW-1133">Transmembrane helix</keyword>
<evidence type="ECO:0000256" key="4">
    <source>
        <dbReference type="ARBA" id="ARBA00023136"/>
    </source>
</evidence>
<evidence type="ECO:0000256" key="3">
    <source>
        <dbReference type="ARBA" id="ARBA00022989"/>
    </source>
</evidence>
<keyword evidence="2 5" id="KW-0812">Transmembrane</keyword>
<name>A0A939LWC0_9CELL</name>
<protein>
    <submittedName>
        <fullName evidence="7">FUSC family protein</fullName>
    </submittedName>
</protein>
<evidence type="ECO:0000256" key="2">
    <source>
        <dbReference type="ARBA" id="ARBA00022692"/>
    </source>
</evidence>
<keyword evidence="4 5" id="KW-0472">Membrane</keyword>
<comment type="subcellular location">
    <subcellularLocation>
        <location evidence="1">Membrane</location>
        <topology evidence="1">Multi-pass membrane protein</topology>
    </subcellularLocation>
</comment>
<evidence type="ECO:0000313" key="8">
    <source>
        <dbReference type="Proteomes" id="UP000664209"/>
    </source>
</evidence>
<dbReference type="Proteomes" id="UP000664209">
    <property type="component" value="Unassembled WGS sequence"/>
</dbReference>
<evidence type="ECO:0000256" key="1">
    <source>
        <dbReference type="ARBA" id="ARBA00004141"/>
    </source>
</evidence>
<dbReference type="InterPro" id="IPR049453">
    <property type="entry name" value="Memb_transporter_dom"/>
</dbReference>
<keyword evidence="8" id="KW-1185">Reference proteome</keyword>
<accession>A0A939LWC0</accession>
<proteinExistence type="predicted"/>
<feature type="transmembrane region" description="Helical" evidence="5">
    <location>
        <begin position="145"/>
        <end position="162"/>
    </location>
</feature>
<dbReference type="EMBL" id="JAGEMK010000012">
    <property type="protein sequence ID" value="MBO1753364.1"/>
    <property type="molecule type" value="Genomic_DNA"/>
</dbReference>